<reference evidence="1" key="1">
    <citation type="submission" date="2016-10" db="EMBL/GenBank/DDBJ databases">
        <authorList>
            <person name="de Groot N.N."/>
        </authorList>
    </citation>
    <scope>NUCLEOTIDE SEQUENCE</scope>
</reference>
<dbReference type="AlphaFoldDB" id="A0A1W1DBU3"/>
<dbReference type="EMBL" id="FPHQ01000287">
    <property type="protein sequence ID" value="SFV78079.1"/>
    <property type="molecule type" value="Genomic_DNA"/>
</dbReference>
<evidence type="ECO:0000313" key="1">
    <source>
        <dbReference type="EMBL" id="SFV78079.1"/>
    </source>
</evidence>
<name>A0A1W1DBU3_9ZZZZ</name>
<sequence>MGGLLALQEIIYHSSDDNIDDIVDLVETIQKEYGNFEKIPFSQLMPKIAKFKFRNRS</sequence>
<organism evidence="1">
    <name type="scientific">hydrothermal vent metagenome</name>
    <dbReference type="NCBI Taxonomy" id="652676"/>
    <lineage>
        <taxon>unclassified sequences</taxon>
        <taxon>metagenomes</taxon>
        <taxon>ecological metagenomes</taxon>
    </lineage>
</organism>
<accession>A0A1W1DBU3</accession>
<protein>
    <submittedName>
        <fullName evidence="1">Uncharacterized protein</fullName>
    </submittedName>
</protein>
<proteinExistence type="predicted"/>
<gene>
    <name evidence="1" type="ORF">MNB_SUP05-10-875</name>
</gene>